<reference evidence="1 2" key="1">
    <citation type="submission" date="2024-03" db="EMBL/GenBank/DDBJ databases">
        <title>Novel Streptomyces species of biotechnological and ecological value are a feature of Machair soil.</title>
        <authorList>
            <person name="Prole J.R."/>
            <person name="Goodfellow M."/>
            <person name="Allenby N."/>
            <person name="Ward A.C."/>
        </authorList>
    </citation>
    <scope>NUCLEOTIDE SEQUENCE [LARGE SCALE GENOMIC DNA]</scope>
    <source>
        <strain evidence="1 2">MS1.HAVA.3</strain>
    </source>
</reference>
<dbReference type="Proteomes" id="UP001382904">
    <property type="component" value="Unassembled WGS sequence"/>
</dbReference>
<sequence>MTVCTTRSGRAGRGTVRAVACVAVLMTVATGCRNDTAPAWGYPELGATLGSLTRTLEEGCAGAAPVHCAAHLDRLDALAERAFAEVLDHRLLDDAYVRARTGVHRARELRLAASARALSLRDPHHPPLARAVAAERLAYRHLLTALERVRTAPPPGDGTRPV</sequence>
<keyword evidence="2" id="KW-1185">Reference proteome</keyword>
<evidence type="ECO:0000313" key="1">
    <source>
        <dbReference type="EMBL" id="MEJ8645508.1"/>
    </source>
</evidence>
<name>A0ABU8UC86_9ACTN</name>
<evidence type="ECO:0008006" key="3">
    <source>
        <dbReference type="Google" id="ProtNLM"/>
    </source>
</evidence>
<evidence type="ECO:0000313" key="2">
    <source>
        <dbReference type="Proteomes" id="UP001382904"/>
    </source>
</evidence>
<dbReference type="EMBL" id="JBBKAM010000004">
    <property type="protein sequence ID" value="MEJ8645508.1"/>
    <property type="molecule type" value="Genomic_DNA"/>
</dbReference>
<comment type="caution">
    <text evidence="1">The sequence shown here is derived from an EMBL/GenBank/DDBJ whole genome shotgun (WGS) entry which is preliminary data.</text>
</comment>
<gene>
    <name evidence="1" type="ORF">WKI68_38320</name>
</gene>
<protein>
    <recommendedName>
        <fullName evidence="3">Lipoprotein</fullName>
    </recommendedName>
</protein>
<dbReference type="PROSITE" id="PS51257">
    <property type="entry name" value="PROKAR_LIPOPROTEIN"/>
    <property type="match status" value="1"/>
</dbReference>
<organism evidence="1 2">
    <name type="scientific">Streptomyces caledonius</name>
    <dbReference type="NCBI Taxonomy" id="3134107"/>
    <lineage>
        <taxon>Bacteria</taxon>
        <taxon>Bacillati</taxon>
        <taxon>Actinomycetota</taxon>
        <taxon>Actinomycetes</taxon>
        <taxon>Kitasatosporales</taxon>
        <taxon>Streptomycetaceae</taxon>
        <taxon>Streptomyces</taxon>
    </lineage>
</organism>
<accession>A0ABU8UC86</accession>
<proteinExistence type="predicted"/>